<evidence type="ECO:0000259" key="5">
    <source>
        <dbReference type="PROSITE" id="PS50887"/>
    </source>
</evidence>
<evidence type="ECO:0000259" key="3">
    <source>
        <dbReference type="PROSITE" id="PS50110"/>
    </source>
</evidence>
<dbReference type="InterPro" id="IPR021800">
    <property type="entry name" value="DUF3369"/>
</dbReference>
<accession>A0A6C1BA20</accession>
<dbReference type="SUPFAM" id="SSF55073">
    <property type="entry name" value="Nucleotide cyclase"/>
    <property type="match status" value="1"/>
</dbReference>
<dbReference type="PROSITE" id="PS50887">
    <property type="entry name" value="GGDEF"/>
    <property type="match status" value="1"/>
</dbReference>
<dbReference type="InterPro" id="IPR000160">
    <property type="entry name" value="GGDEF_dom"/>
</dbReference>
<dbReference type="SMART" id="SM00448">
    <property type="entry name" value="REC"/>
    <property type="match status" value="1"/>
</dbReference>
<feature type="modified residue" description="4-aspartylphosphate" evidence="1">
    <location>
        <position position="87"/>
    </location>
</feature>
<dbReference type="Pfam" id="PF00563">
    <property type="entry name" value="EAL"/>
    <property type="match status" value="1"/>
</dbReference>
<sequence length="747" mass="81494">MPHEDKGAADRIRFRAEAAPPDHAPPEARPWRILSADDDLDFRQALSFAVRDMRILGRPVELITVASLSEAARLLARDRDFAVILVDVVMETDDAGIRLVKAIRDTLGLQEPRIVMLTGQPGFAPAEAVLETLDLSDYCLKSDLSHRGLKNILTAAIRAYDHLAEVSAARRGLQMILEASNHFAAARSVAQLAEAALVELAQLLGVPPDGIVCVEARAQERTVPASPMVIGAAGRFTPFLHQAIDHLPEAPVAARIREVLARRTDVAGTDFQLIFVPRQLALSDYVIYIASGRPLERTERELVKVFAANASKGFGNVALISRLDRMAYEDELLHIPNRGALLREIETRRLQGEGHEHHLVLLDLDNFAGLNDAFGVELGNRILRALVAPLQQRFPAPAVVARISSDVFGIVGPAAQVTMARAAQVFDEPLEIDDERYRLTACVMEIALDAIDGDPAELLRAGWGMLHHAKLQGPGSRIAYDPHIEQAAGHRFALMSRLGQDLRREALFLQFQPQVDMASGRVVGAEALLRWRTDEGLIPPSEFIPIAEKSSYIHAIGDLVLRQACQALDRLAAAGLAHLVLSINLSARQFEDPNLIPGLLETCAAAGIAPGRLEVEVTETTAMDNFAHVSQALSRYRDGGNTVAIDDFGTGFSSLEYVYQLPADRLKIDQVFVARLEHDERGRQLVRLILDLARSIDATVIAEGVETAAQAEWLTAHGCHIGQGWLYARPMPLEALIDFCGAAGAAA</sequence>
<evidence type="ECO:0000256" key="1">
    <source>
        <dbReference type="PROSITE-ProRule" id="PRU00169"/>
    </source>
</evidence>
<dbReference type="Gene3D" id="3.20.20.450">
    <property type="entry name" value="EAL domain"/>
    <property type="match status" value="1"/>
</dbReference>
<protein>
    <submittedName>
        <fullName evidence="6">EAL domain-containing protein</fullName>
    </submittedName>
</protein>
<evidence type="ECO:0000259" key="4">
    <source>
        <dbReference type="PROSITE" id="PS50883"/>
    </source>
</evidence>
<dbReference type="GO" id="GO:0071111">
    <property type="term" value="F:cyclic-guanylate-specific phosphodiesterase activity"/>
    <property type="evidence" value="ECO:0007669"/>
    <property type="project" value="InterPro"/>
</dbReference>
<evidence type="ECO:0000313" key="6">
    <source>
        <dbReference type="EMBL" id="QID19220.1"/>
    </source>
</evidence>
<dbReference type="PROSITE" id="PS50110">
    <property type="entry name" value="RESPONSE_REGULATORY"/>
    <property type="match status" value="1"/>
</dbReference>
<dbReference type="SMART" id="SM00052">
    <property type="entry name" value="EAL"/>
    <property type="match status" value="1"/>
</dbReference>
<feature type="domain" description="EAL" evidence="4">
    <location>
        <begin position="491"/>
        <end position="744"/>
    </location>
</feature>
<dbReference type="PANTHER" id="PTHR33121">
    <property type="entry name" value="CYCLIC DI-GMP PHOSPHODIESTERASE PDEF"/>
    <property type="match status" value="1"/>
</dbReference>
<dbReference type="SUPFAM" id="SSF52172">
    <property type="entry name" value="CheY-like"/>
    <property type="match status" value="1"/>
</dbReference>
<dbReference type="Pfam" id="PF00990">
    <property type="entry name" value="GGDEF"/>
    <property type="match status" value="1"/>
</dbReference>
<dbReference type="EMBL" id="CP048836">
    <property type="protein sequence ID" value="QID19220.1"/>
    <property type="molecule type" value="Genomic_DNA"/>
</dbReference>
<dbReference type="InterPro" id="IPR029787">
    <property type="entry name" value="Nucleotide_cyclase"/>
</dbReference>
<keyword evidence="1" id="KW-0597">Phosphoprotein</keyword>
<dbReference type="InterPro" id="IPR001633">
    <property type="entry name" value="EAL_dom"/>
</dbReference>
<evidence type="ECO:0000256" key="2">
    <source>
        <dbReference type="SAM" id="MobiDB-lite"/>
    </source>
</evidence>
<feature type="domain" description="GGDEF" evidence="5">
    <location>
        <begin position="355"/>
        <end position="482"/>
    </location>
</feature>
<dbReference type="Pfam" id="PF11849">
    <property type="entry name" value="DUF3369"/>
    <property type="match status" value="1"/>
</dbReference>
<dbReference type="KEGG" id="azq:G3580_17310"/>
<organism evidence="6 7">
    <name type="scientific">Nitrogeniibacter mangrovi</name>
    <dbReference type="NCBI Taxonomy" id="2016596"/>
    <lineage>
        <taxon>Bacteria</taxon>
        <taxon>Pseudomonadati</taxon>
        <taxon>Pseudomonadota</taxon>
        <taxon>Betaproteobacteria</taxon>
        <taxon>Rhodocyclales</taxon>
        <taxon>Zoogloeaceae</taxon>
        <taxon>Nitrogeniibacter</taxon>
    </lineage>
</organism>
<dbReference type="SUPFAM" id="SSF141868">
    <property type="entry name" value="EAL domain-like"/>
    <property type="match status" value="1"/>
</dbReference>
<feature type="region of interest" description="Disordered" evidence="2">
    <location>
        <begin position="1"/>
        <end position="29"/>
    </location>
</feature>
<keyword evidence="7" id="KW-1185">Reference proteome</keyword>
<dbReference type="AlphaFoldDB" id="A0A6C1BA20"/>
<name>A0A6C1BA20_9RHOO</name>
<dbReference type="GO" id="GO:0000160">
    <property type="term" value="P:phosphorelay signal transduction system"/>
    <property type="evidence" value="ECO:0007669"/>
    <property type="project" value="InterPro"/>
</dbReference>
<dbReference type="InterPro" id="IPR001789">
    <property type="entry name" value="Sig_transdc_resp-reg_receiver"/>
</dbReference>
<dbReference type="CDD" id="cd01948">
    <property type="entry name" value="EAL"/>
    <property type="match status" value="1"/>
</dbReference>
<dbReference type="InterPro" id="IPR011006">
    <property type="entry name" value="CheY-like_superfamily"/>
</dbReference>
<feature type="domain" description="Response regulatory" evidence="3">
    <location>
        <begin position="32"/>
        <end position="157"/>
    </location>
</feature>
<dbReference type="SMART" id="SM00267">
    <property type="entry name" value="GGDEF"/>
    <property type="match status" value="1"/>
</dbReference>
<dbReference type="NCBIfam" id="TIGR00254">
    <property type="entry name" value="GGDEF"/>
    <property type="match status" value="1"/>
</dbReference>
<dbReference type="PROSITE" id="PS50883">
    <property type="entry name" value="EAL"/>
    <property type="match status" value="1"/>
</dbReference>
<feature type="compositionally biased region" description="Basic and acidic residues" evidence="2">
    <location>
        <begin position="1"/>
        <end position="16"/>
    </location>
</feature>
<dbReference type="PANTHER" id="PTHR33121:SF70">
    <property type="entry name" value="SIGNALING PROTEIN YKOW"/>
    <property type="match status" value="1"/>
</dbReference>
<dbReference type="Gene3D" id="3.40.50.2300">
    <property type="match status" value="1"/>
</dbReference>
<dbReference type="InterPro" id="IPR050706">
    <property type="entry name" value="Cyclic-di-GMP_PDE-like"/>
</dbReference>
<dbReference type="InterPro" id="IPR035919">
    <property type="entry name" value="EAL_sf"/>
</dbReference>
<dbReference type="Gene3D" id="3.30.70.270">
    <property type="match status" value="1"/>
</dbReference>
<dbReference type="InterPro" id="IPR043128">
    <property type="entry name" value="Rev_trsase/Diguanyl_cyclase"/>
</dbReference>
<proteinExistence type="predicted"/>
<gene>
    <name evidence="6" type="ORF">G3580_17310</name>
</gene>
<reference evidence="6 7" key="1">
    <citation type="submission" date="2020-02" db="EMBL/GenBank/DDBJ databases">
        <title>Nitrogenibacter mangrovi gen. nov., sp. nov. isolated from mangrove sediment, a denitrifying betaproteobacterium.</title>
        <authorList>
            <person name="Liao H."/>
            <person name="Tian Y."/>
        </authorList>
    </citation>
    <scope>NUCLEOTIDE SEQUENCE [LARGE SCALE GENOMIC DNA]</scope>
    <source>
        <strain evidence="6 7">M9-3-2</strain>
    </source>
</reference>
<evidence type="ECO:0000313" key="7">
    <source>
        <dbReference type="Proteomes" id="UP000501991"/>
    </source>
</evidence>
<dbReference type="Proteomes" id="UP000501991">
    <property type="component" value="Chromosome"/>
</dbReference>
<dbReference type="RefSeq" id="WP_173767605.1">
    <property type="nucleotide sequence ID" value="NZ_CP048836.1"/>
</dbReference>